<comment type="caution">
    <text evidence="1">The sequence shown here is derived from an EMBL/GenBank/DDBJ whole genome shotgun (WGS) entry which is preliminary data.</text>
</comment>
<dbReference type="EMBL" id="JAAAJB010000265">
    <property type="protein sequence ID" value="KAG0259942.1"/>
    <property type="molecule type" value="Genomic_DNA"/>
</dbReference>
<protein>
    <submittedName>
        <fullName evidence="1">Uncharacterized protein</fullName>
    </submittedName>
</protein>
<dbReference type="AlphaFoldDB" id="A0A9P6Q3M9"/>
<evidence type="ECO:0000313" key="1">
    <source>
        <dbReference type="EMBL" id="KAG0259942.1"/>
    </source>
</evidence>
<proteinExistence type="predicted"/>
<reference evidence="1" key="1">
    <citation type="journal article" date="2020" name="Fungal Divers.">
        <title>Resolving the Mortierellaceae phylogeny through synthesis of multi-gene phylogenetics and phylogenomics.</title>
        <authorList>
            <person name="Vandepol N."/>
            <person name="Liber J."/>
            <person name="Desiro A."/>
            <person name="Na H."/>
            <person name="Kennedy M."/>
            <person name="Barry K."/>
            <person name="Grigoriev I.V."/>
            <person name="Miller A.N."/>
            <person name="O'Donnell K."/>
            <person name="Stajich J.E."/>
            <person name="Bonito G."/>
        </authorList>
    </citation>
    <scope>NUCLEOTIDE SEQUENCE</scope>
    <source>
        <strain evidence="1">BC1065</strain>
    </source>
</reference>
<evidence type="ECO:0000313" key="2">
    <source>
        <dbReference type="Proteomes" id="UP000807716"/>
    </source>
</evidence>
<keyword evidence="2" id="KW-1185">Reference proteome</keyword>
<gene>
    <name evidence="1" type="ORF">DFQ27_003795</name>
</gene>
<name>A0A9P6Q3M9_9FUNG</name>
<sequence>NGGIVPPLPCGLNDVLECIAKAAPPECDGLQCLCVSATAKLECLVKITPIPADVVKGLLDPLTSICKALSSDPPKE</sequence>
<organism evidence="1 2">
    <name type="scientific">Actinomortierella ambigua</name>
    <dbReference type="NCBI Taxonomy" id="1343610"/>
    <lineage>
        <taxon>Eukaryota</taxon>
        <taxon>Fungi</taxon>
        <taxon>Fungi incertae sedis</taxon>
        <taxon>Mucoromycota</taxon>
        <taxon>Mortierellomycotina</taxon>
        <taxon>Mortierellomycetes</taxon>
        <taxon>Mortierellales</taxon>
        <taxon>Mortierellaceae</taxon>
        <taxon>Actinomortierella</taxon>
    </lineage>
</organism>
<dbReference type="Proteomes" id="UP000807716">
    <property type="component" value="Unassembled WGS sequence"/>
</dbReference>
<accession>A0A9P6Q3M9</accession>
<feature type="non-terminal residue" evidence="1">
    <location>
        <position position="1"/>
    </location>
</feature>